<evidence type="ECO:0000313" key="2">
    <source>
        <dbReference type="EMBL" id="GBP16859.1"/>
    </source>
</evidence>
<proteinExistence type="predicted"/>
<feature type="region of interest" description="Disordered" evidence="1">
    <location>
        <begin position="91"/>
        <end position="120"/>
    </location>
</feature>
<protein>
    <submittedName>
        <fullName evidence="2">Uncharacterized protein</fullName>
    </submittedName>
</protein>
<accession>A0A4C1TS99</accession>
<organism evidence="2 3">
    <name type="scientific">Eumeta variegata</name>
    <name type="common">Bagworm moth</name>
    <name type="synonym">Eumeta japonica</name>
    <dbReference type="NCBI Taxonomy" id="151549"/>
    <lineage>
        <taxon>Eukaryota</taxon>
        <taxon>Metazoa</taxon>
        <taxon>Ecdysozoa</taxon>
        <taxon>Arthropoda</taxon>
        <taxon>Hexapoda</taxon>
        <taxon>Insecta</taxon>
        <taxon>Pterygota</taxon>
        <taxon>Neoptera</taxon>
        <taxon>Endopterygota</taxon>
        <taxon>Lepidoptera</taxon>
        <taxon>Glossata</taxon>
        <taxon>Ditrysia</taxon>
        <taxon>Tineoidea</taxon>
        <taxon>Psychidae</taxon>
        <taxon>Oiketicinae</taxon>
        <taxon>Eumeta</taxon>
    </lineage>
</organism>
<dbReference type="EMBL" id="BGZK01000082">
    <property type="protein sequence ID" value="GBP16859.1"/>
    <property type="molecule type" value="Genomic_DNA"/>
</dbReference>
<reference evidence="2 3" key="1">
    <citation type="journal article" date="2019" name="Commun. Biol.">
        <title>The bagworm genome reveals a unique fibroin gene that provides high tensile strength.</title>
        <authorList>
            <person name="Kono N."/>
            <person name="Nakamura H."/>
            <person name="Ohtoshi R."/>
            <person name="Tomita M."/>
            <person name="Numata K."/>
            <person name="Arakawa K."/>
        </authorList>
    </citation>
    <scope>NUCLEOTIDE SEQUENCE [LARGE SCALE GENOMIC DNA]</scope>
</reference>
<dbReference type="Proteomes" id="UP000299102">
    <property type="component" value="Unassembled WGS sequence"/>
</dbReference>
<evidence type="ECO:0000256" key="1">
    <source>
        <dbReference type="SAM" id="MobiDB-lite"/>
    </source>
</evidence>
<name>A0A4C1TS99_EUMVA</name>
<gene>
    <name evidence="2" type="ORF">EVAR_13239_1</name>
</gene>
<evidence type="ECO:0000313" key="3">
    <source>
        <dbReference type="Proteomes" id="UP000299102"/>
    </source>
</evidence>
<comment type="caution">
    <text evidence="2">The sequence shown here is derived from an EMBL/GenBank/DDBJ whole genome shotgun (WGS) entry which is preliminary data.</text>
</comment>
<dbReference type="AlphaFoldDB" id="A0A4C1TS99"/>
<keyword evidence="3" id="KW-1185">Reference proteome</keyword>
<sequence length="306" mass="33687">MQATKKQVVTVVHGHLQLQRSEKCVAGLLDRNNFWEGRSGLKDDEGGDSLGKEVLDGRTGRWGDEFATGTLTHWTKATAKAVILQAEVTSPSSGSGGALIRDGINKQSPRPGPDDVPFMGLPNTVRSKSGISCRDRCRRPLPKPCTFRYYGKRPGQLKRPRSFLKSAHSAASRPGKAFAPTMNVGSPCDMSLFPQGARPLTSADRSIECDFFPQLGFFRCQPSIRAPRAEYALVSETRPCERTSINYLRSRGGWGRKGSWRIPPVLVQGEGVDEKLVNFDIQIIYCDDVTHCYSIPDSLGRKSTSN</sequence>